<dbReference type="AlphaFoldDB" id="A0A286ACM4"/>
<keyword evidence="1" id="KW-0472">Membrane</keyword>
<keyword evidence="1" id="KW-1133">Transmembrane helix</keyword>
<evidence type="ECO:0000313" key="2">
    <source>
        <dbReference type="EMBL" id="SOD19644.1"/>
    </source>
</evidence>
<feature type="transmembrane region" description="Helical" evidence="1">
    <location>
        <begin position="33"/>
        <end position="54"/>
    </location>
</feature>
<keyword evidence="1" id="KW-0812">Transmembrane</keyword>
<dbReference type="EMBL" id="OCMT01000004">
    <property type="protein sequence ID" value="SOD19644.1"/>
    <property type="molecule type" value="Genomic_DNA"/>
</dbReference>
<evidence type="ECO:0008006" key="4">
    <source>
        <dbReference type="Google" id="ProtNLM"/>
    </source>
</evidence>
<keyword evidence="3" id="KW-1185">Reference proteome</keyword>
<proteinExistence type="predicted"/>
<organism evidence="2 3">
    <name type="scientific">Pedobacter xixiisoli</name>
    <dbReference type="NCBI Taxonomy" id="1476464"/>
    <lineage>
        <taxon>Bacteria</taxon>
        <taxon>Pseudomonadati</taxon>
        <taxon>Bacteroidota</taxon>
        <taxon>Sphingobacteriia</taxon>
        <taxon>Sphingobacteriales</taxon>
        <taxon>Sphingobacteriaceae</taxon>
        <taxon>Pedobacter</taxon>
    </lineage>
</organism>
<dbReference type="RefSeq" id="WP_097133172.1">
    <property type="nucleotide sequence ID" value="NZ_OCMT01000004.1"/>
</dbReference>
<sequence>MKNKLTLHYVIGIAAFAIVMYALYLLYLNPERTRSLIVTIVGCSLVAVGQILIIRQKKSKNK</sequence>
<evidence type="ECO:0000256" key="1">
    <source>
        <dbReference type="SAM" id="Phobius"/>
    </source>
</evidence>
<name>A0A286ACM4_9SPHI</name>
<evidence type="ECO:0000313" key="3">
    <source>
        <dbReference type="Proteomes" id="UP000219281"/>
    </source>
</evidence>
<dbReference type="OrthoDB" id="9949858at2"/>
<accession>A0A286ACM4</accession>
<dbReference type="Proteomes" id="UP000219281">
    <property type="component" value="Unassembled WGS sequence"/>
</dbReference>
<reference evidence="3" key="1">
    <citation type="submission" date="2017-09" db="EMBL/GenBank/DDBJ databases">
        <authorList>
            <person name="Varghese N."/>
            <person name="Submissions S."/>
        </authorList>
    </citation>
    <scope>NUCLEOTIDE SEQUENCE [LARGE SCALE GENOMIC DNA]</scope>
    <source>
        <strain evidence="3">CGMCC 1.12803</strain>
    </source>
</reference>
<feature type="transmembrane region" description="Helical" evidence="1">
    <location>
        <begin position="7"/>
        <end position="27"/>
    </location>
</feature>
<protein>
    <recommendedName>
        <fullName evidence="4">PEP-CTERM protein-sorting domain-containing protein</fullName>
    </recommendedName>
</protein>
<gene>
    <name evidence="2" type="ORF">SAMN06297358_3349</name>
</gene>